<comment type="similarity">
    <text evidence="2">Belongs to the SNF7 family.</text>
</comment>
<dbReference type="GO" id="GO:0015031">
    <property type="term" value="P:protein transport"/>
    <property type="evidence" value="ECO:0007669"/>
    <property type="project" value="UniProtKB-KW"/>
</dbReference>
<proteinExistence type="inferred from homology"/>
<evidence type="ECO:0000256" key="2">
    <source>
        <dbReference type="ARBA" id="ARBA00006190"/>
    </source>
</evidence>
<comment type="subcellular location">
    <subcellularLocation>
        <location evidence="1">Endosome membrane</location>
    </subcellularLocation>
</comment>
<evidence type="ECO:0000313" key="10">
    <source>
        <dbReference type="Proteomes" id="UP001165085"/>
    </source>
</evidence>
<dbReference type="InterPro" id="IPR005024">
    <property type="entry name" value="Snf7_fam"/>
</dbReference>
<feature type="compositionally biased region" description="Basic and acidic residues" evidence="8">
    <location>
        <begin position="178"/>
        <end position="206"/>
    </location>
</feature>
<dbReference type="GO" id="GO:0032511">
    <property type="term" value="P:late endosome to vacuole transport via multivesicular body sorting pathway"/>
    <property type="evidence" value="ECO:0007669"/>
    <property type="project" value="TreeGrafter"/>
</dbReference>
<name>A0A9W7BBN7_9STRA</name>
<evidence type="ECO:0008006" key="11">
    <source>
        <dbReference type="Google" id="ProtNLM"/>
    </source>
</evidence>
<keyword evidence="6" id="KW-0472">Membrane</keyword>
<reference evidence="10" key="1">
    <citation type="journal article" date="2023" name="Commun. Biol.">
        <title>Genome analysis of Parmales, the sister group of diatoms, reveals the evolutionary specialization of diatoms from phago-mixotrophs to photoautotrophs.</title>
        <authorList>
            <person name="Ban H."/>
            <person name="Sato S."/>
            <person name="Yoshikawa S."/>
            <person name="Yamada K."/>
            <person name="Nakamura Y."/>
            <person name="Ichinomiya M."/>
            <person name="Sato N."/>
            <person name="Blanc-Mathieu R."/>
            <person name="Endo H."/>
            <person name="Kuwata A."/>
            <person name="Ogata H."/>
        </authorList>
    </citation>
    <scope>NUCLEOTIDE SEQUENCE [LARGE SCALE GENOMIC DNA]</scope>
    <source>
        <strain evidence="10">NIES 3701</strain>
    </source>
</reference>
<feature type="region of interest" description="Disordered" evidence="8">
    <location>
        <begin position="171"/>
        <end position="240"/>
    </location>
</feature>
<evidence type="ECO:0000256" key="5">
    <source>
        <dbReference type="ARBA" id="ARBA00022927"/>
    </source>
</evidence>
<comment type="caution">
    <text evidence="9">The sequence shown here is derived from an EMBL/GenBank/DDBJ whole genome shotgun (WGS) entry which is preliminary data.</text>
</comment>
<evidence type="ECO:0000256" key="4">
    <source>
        <dbReference type="ARBA" id="ARBA00022753"/>
    </source>
</evidence>
<dbReference type="PANTHER" id="PTHR22761">
    <property type="entry name" value="CHARGED MULTIVESICULAR BODY PROTEIN"/>
    <property type="match status" value="1"/>
</dbReference>
<sequence>MGPSSSKAAKAASSAPLGTVTSQDRAVLDLKNARDRLKRYIKTLETDEARLLNRAKLLNSQGKKRQAILLMKVRKKKLSEAQSVESQLLNVYEMVQTIQWQSEQQTIMSALASGKEALKQLHSEMSVDAVLDLMDEVESEQEQERQINEALTRGVSWATVDDEELEKELQQLQGETAADEKTSEEKTTEKKTAEERTAQYDVDKIPEAPINMPLAPTGGLDTKQDEKEEIKEQERVAVPA</sequence>
<dbReference type="AlphaFoldDB" id="A0A9W7BBN7"/>
<keyword evidence="4" id="KW-0967">Endosome</keyword>
<dbReference type="Proteomes" id="UP001165085">
    <property type="component" value="Unassembled WGS sequence"/>
</dbReference>
<feature type="coiled-coil region" evidence="7">
    <location>
        <begin position="27"/>
        <end position="61"/>
    </location>
</feature>
<dbReference type="GO" id="GO:0000815">
    <property type="term" value="C:ESCRT III complex"/>
    <property type="evidence" value="ECO:0007669"/>
    <property type="project" value="TreeGrafter"/>
</dbReference>
<dbReference type="Pfam" id="PF03357">
    <property type="entry name" value="Snf7"/>
    <property type="match status" value="1"/>
</dbReference>
<evidence type="ECO:0000256" key="7">
    <source>
        <dbReference type="SAM" id="Coils"/>
    </source>
</evidence>
<accession>A0A9W7BBN7</accession>
<dbReference type="GO" id="GO:0005771">
    <property type="term" value="C:multivesicular body"/>
    <property type="evidence" value="ECO:0007669"/>
    <property type="project" value="TreeGrafter"/>
</dbReference>
<dbReference type="EMBL" id="BRXY01000334">
    <property type="protein sequence ID" value="GMH87884.1"/>
    <property type="molecule type" value="Genomic_DNA"/>
</dbReference>
<evidence type="ECO:0000313" key="9">
    <source>
        <dbReference type="EMBL" id="GMH87884.1"/>
    </source>
</evidence>
<evidence type="ECO:0000256" key="6">
    <source>
        <dbReference type="ARBA" id="ARBA00023136"/>
    </source>
</evidence>
<evidence type="ECO:0000256" key="1">
    <source>
        <dbReference type="ARBA" id="ARBA00004608"/>
    </source>
</evidence>
<dbReference type="PANTHER" id="PTHR22761:SF5">
    <property type="entry name" value="CHARGED MULTIVESICULAR BODY PROTEIN 6"/>
    <property type="match status" value="1"/>
</dbReference>
<keyword evidence="3" id="KW-0813">Transport</keyword>
<keyword evidence="10" id="KW-1185">Reference proteome</keyword>
<gene>
    <name evidence="9" type="ORF">TrST_g50</name>
</gene>
<evidence type="ECO:0000256" key="3">
    <source>
        <dbReference type="ARBA" id="ARBA00022448"/>
    </source>
</evidence>
<dbReference type="OrthoDB" id="441172at2759"/>
<keyword evidence="5" id="KW-0653">Protein transport</keyword>
<organism evidence="9 10">
    <name type="scientific">Triparma strigata</name>
    <dbReference type="NCBI Taxonomy" id="1606541"/>
    <lineage>
        <taxon>Eukaryota</taxon>
        <taxon>Sar</taxon>
        <taxon>Stramenopiles</taxon>
        <taxon>Ochrophyta</taxon>
        <taxon>Bolidophyceae</taxon>
        <taxon>Parmales</taxon>
        <taxon>Triparmaceae</taxon>
        <taxon>Triparma</taxon>
    </lineage>
</organism>
<dbReference type="GO" id="GO:0006900">
    <property type="term" value="P:vesicle budding from membrane"/>
    <property type="evidence" value="ECO:0007669"/>
    <property type="project" value="TreeGrafter"/>
</dbReference>
<evidence type="ECO:0000256" key="8">
    <source>
        <dbReference type="SAM" id="MobiDB-lite"/>
    </source>
</evidence>
<dbReference type="Gene3D" id="6.10.140.1230">
    <property type="match status" value="1"/>
</dbReference>
<feature type="compositionally biased region" description="Basic and acidic residues" evidence="8">
    <location>
        <begin position="222"/>
        <end position="240"/>
    </location>
</feature>
<keyword evidence="7" id="KW-0175">Coiled coil</keyword>
<protein>
    <recommendedName>
        <fullName evidence="11">Charged multivesicular body protein 6</fullName>
    </recommendedName>
</protein>